<protein>
    <recommendedName>
        <fullName evidence="7">Mediator of RNA polymerase II transcription subunit 31</fullName>
    </recommendedName>
</protein>
<evidence type="ECO:0000256" key="8">
    <source>
        <dbReference type="SAM" id="MobiDB-lite"/>
    </source>
</evidence>
<feature type="region of interest" description="Disordered" evidence="8">
    <location>
        <begin position="149"/>
        <end position="198"/>
    </location>
</feature>
<evidence type="ECO:0000256" key="6">
    <source>
        <dbReference type="ARBA" id="ARBA00023242"/>
    </source>
</evidence>
<dbReference type="Pfam" id="PF05669">
    <property type="entry name" value="Med31"/>
    <property type="match status" value="1"/>
</dbReference>
<reference evidence="9" key="1">
    <citation type="submission" date="2024-02" db="EMBL/GenBank/DDBJ databases">
        <authorList>
            <consortium name="ELIXIR-Norway"/>
            <consortium name="Elixir Norway"/>
        </authorList>
    </citation>
    <scope>NUCLEOTIDE SEQUENCE</scope>
</reference>
<dbReference type="InterPro" id="IPR038089">
    <property type="entry name" value="Med31_sf"/>
</dbReference>
<comment type="subunit">
    <text evidence="7">Component of the Mediator complex.</text>
</comment>
<feature type="compositionally biased region" description="Pro residues" evidence="8">
    <location>
        <begin position="152"/>
        <end position="178"/>
    </location>
</feature>
<organism evidence="9 10">
    <name type="scientific">Sphagnum troendelagicum</name>
    <dbReference type="NCBI Taxonomy" id="128251"/>
    <lineage>
        <taxon>Eukaryota</taxon>
        <taxon>Viridiplantae</taxon>
        <taxon>Streptophyta</taxon>
        <taxon>Embryophyta</taxon>
        <taxon>Bryophyta</taxon>
        <taxon>Sphagnophytina</taxon>
        <taxon>Sphagnopsida</taxon>
        <taxon>Sphagnales</taxon>
        <taxon>Sphagnaceae</taxon>
        <taxon>Sphagnum</taxon>
    </lineage>
</organism>
<evidence type="ECO:0000256" key="3">
    <source>
        <dbReference type="ARBA" id="ARBA00023015"/>
    </source>
</evidence>
<name>A0ABP0U9K9_9BRYO</name>
<keyword evidence="10" id="KW-1185">Reference proteome</keyword>
<accession>A0ABP0U9K9</accession>
<comment type="similarity">
    <text evidence="2 7">Belongs to the Mediator complex subunit 31 family.</text>
</comment>
<dbReference type="PANTHER" id="PTHR13186">
    <property type="entry name" value="MEDIATOR OF RNA POLYMERASE II TRANSCRIPTION SUBUNIT 31"/>
    <property type="match status" value="1"/>
</dbReference>
<dbReference type="Proteomes" id="UP001497512">
    <property type="component" value="Chromosome 2"/>
</dbReference>
<evidence type="ECO:0000256" key="1">
    <source>
        <dbReference type="ARBA" id="ARBA00004123"/>
    </source>
</evidence>
<dbReference type="InterPro" id="IPR008831">
    <property type="entry name" value="Mediator_Med31"/>
</dbReference>
<comment type="subcellular location">
    <subcellularLocation>
        <location evidence="1 7">Nucleus</location>
    </subcellularLocation>
</comment>
<proteinExistence type="inferred from homology"/>
<evidence type="ECO:0000256" key="2">
    <source>
        <dbReference type="ARBA" id="ARBA00006378"/>
    </source>
</evidence>
<sequence length="198" mass="22893">MATVSQEGGPPPAKKQAEVRLQQQQQQEKQLSTTGRGVAKLNETDGGRQRFILELEFVQLLANPTYIHYLAQNRYFDDEAFVGYLKYLLYWKRPEYAKFIVYPHAFFFLDLLQSAHFRAAMAHPANKEVAHRQQFYFWKHYRNNRLKHILPRPMPKDPAPPPPMPPPASTPVLPPVPVKPEGTTRAGAGERRKRKYAN</sequence>
<comment type="function">
    <text evidence="7">Component of the Mediator complex, a coactivator involved in the regulated transcription of nearly all RNA polymerase II-dependent genes. Mediator functions as a bridge to convey information from gene-specific regulatory proteins to the basal RNA polymerase II transcription machinery. Mediator is recruited to promoters by direct interactions with regulatory proteins and serves as a scaffold for the assembly of a functional preinitiation complex with RNA polymerase II and the general transcription factors.</text>
</comment>
<dbReference type="EMBL" id="OZ019894">
    <property type="protein sequence ID" value="CAK9215935.1"/>
    <property type="molecule type" value="Genomic_DNA"/>
</dbReference>
<feature type="region of interest" description="Disordered" evidence="8">
    <location>
        <begin position="1"/>
        <end position="39"/>
    </location>
</feature>
<evidence type="ECO:0000256" key="4">
    <source>
        <dbReference type="ARBA" id="ARBA00023159"/>
    </source>
</evidence>
<keyword evidence="4 7" id="KW-0010">Activator</keyword>
<evidence type="ECO:0000256" key="7">
    <source>
        <dbReference type="RuleBase" id="RU364129"/>
    </source>
</evidence>
<dbReference type="Gene3D" id="1.10.10.1340">
    <property type="entry name" value="Mediator of RNA polymerase II, submodule Med31 (Soh1)"/>
    <property type="match status" value="1"/>
</dbReference>
<keyword evidence="3 7" id="KW-0805">Transcription regulation</keyword>
<evidence type="ECO:0000256" key="5">
    <source>
        <dbReference type="ARBA" id="ARBA00023163"/>
    </source>
</evidence>
<evidence type="ECO:0000313" key="9">
    <source>
        <dbReference type="EMBL" id="CAK9215935.1"/>
    </source>
</evidence>
<keyword evidence="5 7" id="KW-0804">Transcription</keyword>
<keyword evidence="6 7" id="KW-0539">Nucleus</keyword>
<gene>
    <name evidence="9" type="ORF">CSSPTR1EN2_LOCUS13084</name>
</gene>
<evidence type="ECO:0000313" key="10">
    <source>
        <dbReference type="Proteomes" id="UP001497512"/>
    </source>
</evidence>